<evidence type="ECO:0000256" key="6">
    <source>
        <dbReference type="ARBA" id="ARBA00023004"/>
    </source>
</evidence>
<keyword evidence="4 8" id="KW-0479">Metal-binding</keyword>
<evidence type="ECO:0000256" key="5">
    <source>
        <dbReference type="ARBA" id="ARBA00023002"/>
    </source>
</evidence>
<dbReference type="PANTHER" id="PTHR24279">
    <property type="entry name" value="CYTOCHROME P450"/>
    <property type="match status" value="1"/>
</dbReference>
<evidence type="ECO:0000256" key="9">
    <source>
        <dbReference type="RuleBase" id="RU000461"/>
    </source>
</evidence>
<dbReference type="PRINTS" id="PR00385">
    <property type="entry name" value="P450"/>
</dbReference>
<comment type="cofactor">
    <cofactor evidence="1 8">
        <name>heme</name>
        <dbReference type="ChEBI" id="CHEBI:30413"/>
    </cofactor>
</comment>
<name>A0A8K0K2I7_LADFU</name>
<dbReference type="Proteomes" id="UP000792457">
    <property type="component" value="Unassembled WGS sequence"/>
</dbReference>
<keyword evidence="3 8" id="KW-0349">Heme</keyword>
<evidence type="ECO:0008006" key="12">
    <source>
        <dbReference type="Google" id="ProtNLM"/>
    </source>
</evidence>
<proteinExistence type="inferred from homology"/>
<dbReference type="InterPro" id="IPR017972">
    <property type="entry name" value="Cyt_P450_CS"/>
</dbReference>
<organism evidence="10 11">
    <name type="scientific">Ladona fulva</name>
    <name type="common">Scarce chaser dragonfly</name>
    <name type="synonym">Libellula fulva</name>
    <dbReference type="NCBI Taxonomy" id="123851"/>
    <lineage>
        <taxon>Eukaryota</taxon>
        <taxon>Metazoa</taxon>
        <taxon>Ecdysozoa</taxon>
        <taxon>Arthropoda</taxon>
        <taxon>Hexapoda</taxon>
        <taxon>Insecta</taxon>
        <taxon>Pterygota</taxon>
        <taxon>Palaeoptera</taxon>
        <taxon>Odonata</taxon>
        <taxon>Epiprocta</taxon>
        <taxon>Anisoptera</taxon>
        <taxon>Libelluloidea</taxon>
        <taxon>Libellulidae</taxon>
        <taxon>Ladona</taxon>
    </lineage>
</organism>
<evidence type="ECO:0000256" key="1">
    <source>
        <dbReference type="ARBA" id="ARBA00001971"/>
    </source>
</evidence>
<evidence type="ECO:0000313" key="11">
    <source>
        <dbReference type="Proteomes" id="UP000792457"/>
    </source>
</evidence>
<dbReference type="PRINTS" id="PR00463">
    <property type="entry name" value="EP450I"/>
</dbReference>
<dbReference type="InterPro" id="IPR036396">
    <property type="entry name" value="Cyt_P450_sf"/>
</dbReference>
<dbReference type="CDD" id="cd11054">
    <property type="entry name" value="CYP24A1-like"/>
    <property type="match status" value="1"/>
</dbReference>
<protein>
    <recommendedName>
        <fullName evidence="12">Cytochrome P450</fullName>
    </recommendedName>
</protein>
<dbReference type="SUPFAM" id="SSF48264">
    <property type="entry name" value="Cytochrome P450"/>
    <property type="match status" value="1"/>
</dbReference>
<dbReference type="AlphaFoldDB" id="A0A8K0K2I7"/>
<accession>A0A8K0K2I7</accession>
<dbReference type="Gene3D" id="1.10.630.10">
    <property type="entry name" value="Cytochrome P450"/>
    <property type="match status" value="1"/>
</dbReference>
<reference evidence="10" key="1">
    <citation type="submission" date="2013-04" db="EMBL/GenBank/DDBJ databases">
        <authorList>
            <person name="Qu J."/>
            <person name="Murali S.C."/>
            <person name="Bandaranaike D."/>
            <person name="Bellair M."/>
            <person name="Blankenburg K."/>
            <person name="Chao H."/>
            <person name="Dinh H."/>
            <person name="Doddapaneni H."/>
            <person name="Downs B."/>
            <person name="Dugan-Rocha S."/>
            <person name="Elkadiri S."/>
            <person name="Gnanaolivu R.D."/>
            <person name="Hernandez B."/>
            <person name="Javaid M."/>
            <person name="Jayaseelan J.C."/>
            <person name="Lee S."/>
            <person name="Li M."/>
            <person name="Ming W."/>
            <person name="Munidasa M."/>
            <person name="Muniz J."/>
            <person name="Nguyen L."/>
            <person name="Ongeri F."/>
            <person name="Osuji N."/>
            <person name="Pu L.-L."/>
            <person name="Puazo M."/>
            <person name="Qu C."/>
            <person name="Quiroz J."/>
            <person name="Raj R."/>
            <person name="Weissenberger G."/>
            <person name="Xin Y."/>
            <person name="Zou X."/>
            <person name="Han Y."/>
            <person name="Richards S."/>
            <person name="Worley K."/>
            <person name="Muzny D."/>
            <person name="Gibbs R."/>
        </authorList>
    </citation>
    <scope>NUCLEOTIDE SEQUENCE</scope>
    <source>
        <strain evidence="10">Sampled in the wild</strain>
    </source>
</reference>
<gene>
    <name evidence="10" type="ORF">J437_LFUL003444</name>
</gene>
<evidence type="ECO:0000256" key="4">
    <source>
        <dbReference type="ARBA" id="ARBA00022723"/>
    </source>
</evidence>
<dbReference type="Pfam" id="PF00067">
    <property type="entry name" value="p450"/>
    <property type="match status" value="1"/>
</dbReference>
<keyword evidence="6 8" id="KW-0408">Iron</keyword>
<feature type="binding site" description="axial binding residue" evidence="8">
    <location>
        <position position="446"/>
    </location>
    <ligand>
        <name>heme</name>
        <dbReference type="ChEBI" id="CHEBI:30413"/>
    </ligand>
    <ligandPart>
        <name>Fe</name>
        <dbReference type="ChEBI" id="CHEBI:18248"/>
    </ligandPart>
</feature>
<reference evidence="10" key="2">
    <citation type="submission" date="2017-10" db="EMBL/GenBank/DDBJ databases">
        <title>Ladona fulva Genome sequencing and assembly.</title>
        <authorList>
            <person name="Murali S."/>
            <person name="Richards S."/>
            <person name="Bandaranaike D."/>
            <person name="Bellair M."/>
            <person name="Blankenburg K."/>
            <person name="Chao H."/>
            <person name="Dinh H."/>
            <person name="Doddapaneni H."/>
            <person name="Dugan-Rocha S."/>
            <person name="Elkadiri S."/>
            <person name="Gnanaolivu R."/>
            <person name="Hernandez B."/>
            <person name="Skinner E."/>
            <person name="Javaid M."/>
            <person name="Lee S."/>
            <person name="Li M."/>
            <person name="Ming W."/>
            <person name="Munidasa M."/>
            <person name="Muniz J."/>
            <person name="Nguyen L."/>
            <person name="Hughes D."/>
            <person name="Osuji N."/>
            <person name="Pu L.-L."/>
            <person name="Puazo M."/>
            <person name="Qu C."/>
            <person name="Quiroz J."/>
            <person name="Raj R."/>
            <person name="Weissenberger G."/>
            <person name="Xin Y."/>
            <person name="Zou X."/>
            <person name="Han Y."/>
            <person name="Worley K."/>
            <person name="Muzny D."/>
            <person name="Gibbs R."/>
        </authorList>
    </citation>
    <scope>NUCLEOTIDE SEQUENCE</scope>
    <source>
        <strain evidence="10">Sampled in the wild</strain>
    </source>
</reference>
<dbReference type="GO" id="GO:0016705">
    <property type="term" value="F:oxidoreductase activity, acting on paired donors, with incorporation or reduction of molecular oxygen"/>
    <property type="evidence" value="ECO:0007669"/>
    <property type="project" value="InterPro"/>
</dbReference>
<evidence type="ECO:0000256" key="2">
    <source>
        <dbReference type="ARBA" id="ARBA00010617"/>
    </source>
</evidence>
<dbReference type="GO" id="GO:0004497">
    <property type="term" value="F:monooxygenase activity"/>
    <property type="evidence" value="ECO:0007669"/>
    <property type="project" value="UniProtKB-KW"/>
</dbReference>
<evidence type="ECO:0000313" key="10">
    <source>
        <dbReference type="EMBL" id="KAG8226452.1"/>
    </source>
</evidence>
<evidence type="ECO:0000256" key="3">
    <source>
        <dbReference type="ARBA" id="ARBA00022617"/>
    </source>
</evidence>
<dbReference type="InterPro" id="IPR050479">
    <property type="entry name" value="CYP11_CYP27_families"/>
</dbReference>
<dbReference type="InterPro" id="IPR002401">
    <property type="entry name" value="Cyt_P450_E_grp-I"/>
</dbReference>
<dbReference type="GO" id="GO:0005506">
    <property type="term" value="F:iron ion binding"/>
    <property type="evidence" value="ECO:0007669"/>
    <property type="project" value="InterPro"/>
</dbReference>
<sequence length="499" mass="57320">MLRRGFRLAKSPSLSSTVQHSTTSQEFEDKTCYVSWENARPYEEIPGPKPLPIIGNLHQFISGIGELGDKDLLAQSRTLMDKYGKIVKLGNIPGRRDTIFLFDPSLIEEVYRKEGPWPDKGVLQSLVHQRKVERKDFFQGVGGLLTEVNYLRDSKSEMPENFLNEISKWSLESIAMVALDTRLGCLQANLEPDSEPQKMIEAVNDVFTTSEILELRPPVWKIISTPTWKRFSRAHDYFTMVADKYIKEAMRRMKKRQEREQMEPSVLERLLMADSDPRTACVMALDMMAAGVDTTGFSVANMLYLLSKNPKKQEHLFHELKKFLPKKNDEITTEKIEDMKYLKACTKESMRMLGIAPINVRGMVRDVTIGSYRVPKNVNVVLSHLFLCLLDEHYPQASRYIPERWLKTRPGDEPGSIGSGEDYDIANSVKAHPFVCRPFGFGPRICIGKRFAEMEIAVVMIKLLRNFRIEYNYGDVKFSCKFLLKPESPLKFKVTNRND</sequence>
<keyword evidence="5 9" id="KW-0560">Oxidoreductase</keyword>
<dbReference type="PROSITE" id="PS00086">
    <property type="entry name" value="CYTOCHROME_P450"/>
    <property type="match status" value="1"/>
</dbReference>
<keyword evidence="7 9" id="KW-0503">Monooxygenase</keyword>
<comment type="similarity">
    <text evidence="2 9">Belongs to the cytochrome P450 family.</text>
</comment>
<dbReference type="InterPro" id="IPR001128">
    <property type="entry name" value="Cyt_P450"/>
</dbReference>
<dbReference type="GO" id="GO:0020037">
    <property type="term" value="F:heme binding"/>
    <property type="evidence" value="ECO:0007669"/>
    <property type="project" value="InterPro"/>
</dbReference>
<evidence type="ECO:0000256" key="8">
    <source>
        <dbReference type="PIRSR" id="PIRSR602401-1"/>
    </source>
</evidence>
<keyword evidence="11" id="KW-1185">Reference proteome</keyword>
<dbReference type="OrthoDB" id="3945418at2759"/>
<evidence type="ECO:0000256" key="7">
    <source>
        <dbReference type="ARBA" id="ARBA00023033"/>
    </source>
</evidence>
<dbReference type="EMBL" id="KZ308282">
    <property type="protein sequence ID" value="KAG8226452.1"/>
    <property type="molecule type" value="Genomic_DNA"/>
</dbReference>
<dbReference type="PANTHER" id="PTHR24279:SF120">
    <property type="entry name" value="CYTOCHROME P450"/>
    <property type="match status" value="1"/>
</dbReference>
<comment type="caution">
    <text evidence="10">The sequence shown here is derived from an EMBL/GenBank/DDBJ whole genome shotgun (WGS) entry which is preliminary data.</text>
</comment>